<gene>
    <name evidence="2" type="ORF">G1C97_0539</name>
</gene>
<evidence type="ECO:0000313" key="3">
    <source>
        <dbReference type="Proteomes" id="UP000543419"/>
    </source>
</evidence>
<protein>
    <submittedName>
        <fullName evidence="2">Uncharacterized protein</fullName>
    </submittedName>
</protein>
<reference evidence="2 3" key="1">
    <citation type="submission" date="2020-02" db="EMBL/GenBank/DDBJ databases">
        <title>Characterization of phylogenetic diversity of novel bifidobacterial species isolated in Czech ZOOs.</title>
        <authorList>
            <person name="Lugli G.A."/>
            <person name="Vera N.B."/>
            <person name="Ventura M."/>
        </authorList>
    </citation>
    <scope>NUCLEOTIDE SEQUENCE [LARGE SCALE GENOMIC DNA]</scope>
    <source>
        <strain evidence="2 3">DSM 109959</strain>
    </source>
</reference>
<sequence>MRAHLKNGVGPEYVRCTAVKHPCRYGANEHMQFASVKALDRYNTIVDEYGDEAASLRAEGEAGRDGSGDYIDLAKVMRGEELDRMEWMTLVEHLSDPDYQAKVALAKPLTKHDGSTAAGSTGVSGAGSAGAVDGPSADPVSYALSIRTAGDMAREYERMVDVRARDVGRGMVAEAAEAAAELAEFQSLNVPASHDPRLGGEYDARTNAYIDRIRRLTDPEVIRSEAKHRTNDELSAMQSEYGETVEGLRATKALNGQMVGDAQVAALTGEASRFMTGPTPDDAKRLNEHVRRAARAAFHSDAKLLGALGEAEDSYWESYDYDEATGAVVPRNGATMEEAEAAADAVSLLCDAENGPEATGGVEPDWAAVHRALLDAPVAAGYNDDDDIGVAITLSGFLAGSDDAMELFEGLSDEDAGLVGLDTGQERAIMLGMYHVGEDWKVDTPRQVVPGVDSVRFTDGLRSIAHVNAGAPAPETYRTKAMNRAAQWNRESDARDRARFERIDRIEAARRAGK</sequence>
<keyword evidence="3" id="KW-1185">Reference proteome</keyword>
<accession>A0A7Y0HUV8</accession>
<dbReference type="EMBL" id="JAAIIG010000002">
    <property type="protein sequence ID" value="NMM97590.1"/>
    <property type="molecule type" value="Genomic_DNA"/>
</dbReference>
<organism evidence="2 3">
    <name type="scientific">Bifidobacterium olomucense</name>
    <dbReference type="NCBI Taxonomy" id="2675324"/>
    <lineage>
        <taxon>Bacteria</taxon>
        <taxon>Bacillati</taxon>
        <taxon>Actinomycetota</taxon>
        <taxon>Actinomycetes</taxon>
        <taxon>Bifidobacteriales</taxon>
        <taxon>Bifidobacteriaceae</taxon>
        <taxon>Bifidobacterium</taxon>
    </lineage>
</organism>
<evidence type="ECO:0000313" key="2">
    <source>
        <dbReference type="EMBL" id="NMM97590.1"/>
    </source>
</evidence>
<comment type="caution">
    <text evidence="2">The sequence shown here is derived from an EMBL/GenBank/DDBJ whole genome shotgun (WGS) entry which is preliminary data.</text>
</comment>
<dbReference type="AlphaFoldDB" id="A0A7Y0HUV8"/>
<feature type="region of interest" description="Disordered" evidence="1">
    <location>
        <begin position="111"/>
        <end position="135"/>
    </location>
</feature>
<dbReference type="Proteomes" id="UP000543419">
    <property type="component" value="Unassembled WGS sequence"/>
</dbReference>
<evidence type="ECO:0000256" key="1">
    <source>
        <dbReference type="SAM" id="MobiDB-lite"/>
    </source>
</evidence>
<name>A0A7Y0HUV8_9BIFI</name>
<proteinExistence type="predicted"/>